<evidence type="ECO:0000256" key="6">
    <source>
        <dbReference type="ARBA" id="ARBA00023136"/>
    </source>
</evidence>
<dbReference type="Proteomes" id="UP001370490">
    <property type="component" value="Unassembled WGS sequence"/>
</dbReference>
<dbReference type="AlphaFoldDB" id="A0AAN8ZDM6"/>
<feature type="region of interest" description="Disordered" evidence="9">
    <location>
        <begin position="354"/>
        <end position="385"/>
    </location>
</feature>
<evidence type="ECO:0000256" key="2">
    <source>
        <dbReference type="ARBA" id="ARBA00022692"/>
    </source>
</evidence>
<keyword evidence="13" id="KW-1185">Reference proteome</keyword>
<dbReference type="PANTHER" id="PTHR12064:SF36">
    <property type="entry name" value="DOMAIN-CONTAINING PROTEIN, PUTATIVE, EXPRESSED-RELATED"/>
    <property type="match status" value="1"/>
</dbReference>
<evidence type="ECO:0000256" key="4">
    <source>
        <dbReference type="ARBA" id="ARBA00022989"/>
    </source>
</evidence>
<reference evidence="12 13" key="1">
    <citation type="submission" date="2023-12" db="EMBL/GenBank/DDBJ databases">
        <title>A high-quality genome assembly for Dillenia turbinata (Dilleniales).</title>
        <authorList>
            <person name="Chanderbali A."/>
        </authorList>
    </citation>
    <scope>NUCLEOTIDE SEQUENCE [LARGE SCALE GENOMIC DNA]</scope>
    <source>
        <strain evidence="12">LSX21</strain>
        <tissue evidence="12">Leaf</tissue>
    </source>
</reference>
<dbReference type="SUPFAM" id="SSF54631">
    <property type="entry name" value="CBS-domain pair"/>
    <property type="match status" value="1"/>
</dbReference>
<dbReference type="Gene3D" id="3.10.580.10">
    <property type="entry name" value="CBS-domain"/>
    <property type="match status" value="2"/>
</dbReference>
<accession>A0AAN8ZDM6</accession>
<evidence type="ECO:0000256" key="8">
    <source>
        <dbReference type="PROSITE-ProRule" id="PRU01193"/>
    </source>
</evidence>
<dbReference type="PANTHER" id="PTHR12064">
    <property type="entry name" value="METAL TRANSPORTER CNNM"/>
    <property type="match status" value="1"/>
</dbReference>
<dbReference type="GO" id="GO:0030026">
    <property type="term" value="P:intracellular manganese ion homeostasis"/>
    <property type="evidence" value="ECO:0007669"/>
    <property type="project" value="TreeGrafter"/>
</dbReference>
<gene>
    <name evidence="12" type="ORF">RJ641_033809</name>
</gene>
<feature type="transmembrane region" description="Helical" evidence="10">
    <location>
        <begin position="164"/>
        <end position="184"/>
    </location>
</feature>
<proteinExistence type="predicted"/>
<dbReference type="FunFam" id="3.10.580.10:FF:000015">
    <property type="entry name" value="DUF21 domain-containing protein"/>
    <property type="match status" value="1"/>
</dbReference>
<evidence type="ECO:0000256" key="3">
    <source>
        <dbReference type="ARBA" id="ARBA00022737"/>
    </source>
</evidence>
<keyword evidence="5" id="KW-0129">CBS domain</keyword>
<dbReference type="GO" id="GO:0010960">
    <property type="term" value="P:magnesium ion homeostasis"/>
    <property type="evidence" value="ECO:0007669"/>
    <property type="project" value="InterPro"/>
</dbReference>
<keyword evidence="4 8" id="KW-1133">Transmembrane helix</keyword>
<feature type="transmembrane region" description="Helical" evidence="10">
    <location>
        <begin position="49"/>
        <end position="76"/>
    </location>
</feature>
<feature type="transmembrane region" description="Helical" evidence="10">
    <location>
        <begin position="134"/>
        <end position="152"/>
    </location>
</feature>
<dbReference type="EMBL" id="JBAMMX010000007">
    <property type="protein sequence ID" value="KAK6936779.1"/>
    <property type="molecule type" value="Genomic_DNA"/>
</dbReference>
<dbReference type="InterPro" id="IPR044751">
    <property type="entry name" value="Ion_transp-like_CBS"/>
</dbReference>
<name>A0AAN8ZDM6_9MAGN</name>
<comment type="caution">
    <text evidence="12">The sequence shown here is derived from an EMBL/GenBank/DDBJ whole genome shotgun (WGS) entry which is preliminary data.</text>
</comment>
<dbReference type="GO" id="GO:0016020">
    <property type="term" value="C:membrane"/>
    <property type="evidence" value="ECO:0007669"/>
    <property type="project" value="UniProtKB-SubCell"/>
</dbReference>
<organism evidence="12 13">
    <name type="scientific">Dillenia turbinata</name>
    <dbReference type="NCBI Taxonomy" id="194707"/>
    <lineage>
        <taxon>Eukaryota</taxon>
        <taxon>Viridiplantae</taxon>
        <taxon>Streptophyta</taxon>
        <taxon>Embryophyta</taxon>
        <taxon>Tracheophyta</taxon>
        <taxon>Spermatophyta</taxon>
        <taxon>Magnoliopsida</taxon>
        <taxon>eudicotyledons</taxon>
        <taxon>Gunneridae</taxon>
        <taxon>Pentapetalae</taxon>
        <taxon>Dilleniales</taxon>
        <taxon>Dilleniaceae</taxon>
        <taxon>Dillenia</taxon>
    </lineage>
</organism>
<evidence type="ECO:0000256" key="1">
    <source>
        <dbReference type="ARBA" id="ARBA00004141"/>
    </source>
</evidence>
<comment type="subcellular location">
    <subcellularLocation>
        <location evidence="1">Membrane</location>
        <topology evidence="1">Multi-pass membrane protein</topology>
    </subcellularLocation>
</comment>
<evidence type="ECO:0000256" key="10">
    <source>
        <dbReference type="SAM" id="Phobius"/>
    </source>
</evidence>
<keyword evidence="2 8" id="KW-0812">Transmembrane</keyword>
<keyword evidence="6 8" id="KW-0472">Membrane</keyword>
<evidence type="ECO:0000256" key="5">
    <source>
        <dbReference type="ARBA" id="ARBA00023122"/>
    </source>
</evidence>
<sequence>MGSSLTLQFYYRSSFSLQFLLGYGSTRPQPKSVSQNMAANDVPCCQPMFWVYLLTSIALVCFAGLMSGLTLGLMSLSLVDLEVLMKAGQPKDRKNAEKILPIVKNQHLLLCTLLICNALAMEALPIFLDSLLPAWAAILISVTLILAFGEIIPQAVCSRYGLSVGAKLSVVVRILVWIIFPLSYPISKLLDCLLGKGHSALLRRAELKTLVDMHGNEAGKGGELTHDETTIITGALDMTQKTAKDAMTPISDIFSLDINSKLDIHTMNLITSKGHSRVPIYSGNPSNIIGLILVKNLIACCPEDETPVRALTIRKIPRFYDFLPLYDILNQFQKGHSHMGVVVKCKKDVNTAAETDNGRAMPKTSKTNSSINSKQKQTEKSENMYPLGHSEQMSISRNASSVFSSEIQSPVLSNVVGRGNDLRSHLKSMDRGGREVRNADLETLSNLDEEVVGIITLEDVMEELLQEEILDETDEYVDIHNKIKINMLPSRRLLPRSPLAGSTPSLHSRASETSPTSSYNPTPLPSHTHTPILYSPVLPYVQSPLTRPTLFASPGKHAPNSPGSLGLITNSPSAYRVSRKSYEKLYKSEWPIQDSDLIVTVDN</sequence>
<evidence type="ECO:0000256" key="9">
    <source>
        <dbReference type="SAM" id="MobiDB-lite"/>
    </source>
</evidence>
<dbReference type="GO" id="GO:0005737">
    <property type="term" value="C:cytoplasm"/>
    <property type="evidence" value="ECO:0007669"/>
    <property type="project" value="TreeGrafter"/>
</dbReference>
<evidence type="ECO:0000259" key="11">
    <source>
        <dbReference type="PROSITE" id="PS51846"/>
    </source>
</evidence>
<evidence type="ECO:0000256" key="7">
    <source>
        <dbReference type="ARBA" id="ARBA00023180"/>
    </source>
</evidence>
<dbReference type="PROSITE" id="PS51846">
    <property type="entry name" value="CNNM"/>
    <property type="match status" value="1"/>
</dbReference>
<protein>
    <submittedName>
        <fullName evidence="12">CNNM, transmembrane domain</fullName>
    </submittedName>
</protein>
<keyword evidence="7" id="KW-0325">Glycoprotein</keyword>
<dbReference type="InterPro" id="IPR046342">
    <property type="entry name" value="CBS_dom_sf"/>
</dbReference>
<feature type="compositionally biased region" description="Polar residues" evidence="9">
    <location>
        <begin position="500"/>
        <end position="527"/>
    </location>
</feature>
<dbReference type="InterPro" id="IPR002550">
    <property type="entry name" value="CNNM"/>
</dbReference>
<evidence type="ECO:0000313" key="13">
    <source>
        <dbReference type="Proteomes" id="UP001370490"/>
    </source>
</evidence>
<dbReference type="CDD" id="cd04590">
    <property type="entry name" value="CBS_pair_CorC_HlyC_assoc"/>
    <property type="match status" value="1"/>
</dbReference>
<feature type="compositionally biased region" description="Low complexity" evidence="9">
    <location>
        <begin position="363"/>
        <end position="375"/>
    </location>
</feature>
<dbReference type="Pfam" id="PF01595">
    <property type="entry name" value="CNNM"/>
    <property type="match status" value="1"/>
</dbReference>
<feature type="region of interest" description="Disordered" evidence="9">
    <location>
        <begin position="494"/>
        <end position="527"/>
    </location>
</feature>
<evidence type="ECO:0000313" key="12">
    <source>
        <dbReference type="EMBL" id="KAK6936779.1"/>
    </source>
</evidence>
<feature type="transmembrane region" description="Helical" evidence="10">
    <location>
        <begin position="108"/>
        <end position="128"/>
    </location>
</feature>
<feature type="domain" description="CNNM transmembrane" evidence="11">
    <location>
        <begin position="45"/>
        <end position="228"/>
    </location>
</feature>
<dbReference type="InterPro" id="IPR045095">
    <property type="entry name" value="ACDP"/>
</dbReference>
<keyword evidence="3" id="KW-0677">Repeat</keyword>